<comment type="caution">
    <text evidence="2">The sequence shown here is derived from an EMBL/GenBank/DDBJ whole genome shotgun (WGS) entry which is preliminary data.</text>
</comment>
<reference evidence="2 3" key="1">
    <citation type="journal article" date="2018" name="Front. Plant Sci.">
        <title>Red Clover (Trifolium pratense) and Zigzag Clover (T. medium) - A Picture of Genomic Similarities and Differences.</title>
        <authorList>
            <person name="Dluhosova J."/>
            <person name="Istvanek J."/>
            <person name="Nedelnik J."/>
            <person name="Repkova J."/>
        </authorList>
    </citation>
    <scope>NUCLEOTIDE SEQUENCE [LARGE SCALE GENOMIC DNA]</scope>
    <source>
        <strain evidence="3">cv. 10/8</strain>
        <tissue evidence="2">Leaf</tissue>
    </source>
</reference>
<evidence type="ECO:0000313" key="2">
    <source>
        <dbReference type="EMBL" id="MCH93907.1"/>
    </source>
</evidence>
<evidence type="ECO:0000256" key="1">
    <source>
        <dbReference type="SAM" id="MobiDB-lite"/>
    </source>
</evidence>
<accession>A0A392N265</accession>
<name>A0A392N265_9FABA</name>
<feature type="compositionally biased region" description="Polar residues" evidence="1">
    <location>
        <begin position="51"/>
        <end position="69"/>
    </location>
</feature>
<organism evidence="2 3">
    <name type="scientific">Trifolium medium</name>
    <dbReference type="NCBI Taxonomy" id="97028"/>
    <lineage>
        <taxon>Eukaryota</taxon>
        <taxon>Viridiplantae</taxon>
        <taxon>Streptophyta</taxon>
        <taxon>Embryophyta</taxon>
        <taxon>Tracheophyta</taxon>
        <taxon>Spermatophyta</taxon>
        <taxon>Magnoliopsida</taxon>
        <taxon>eudicotyledons</taxon>
        <taxon>Gunneridae</taxon>
        <taxon>Pentapetalae</taxon>
        <taxon>rosids</taxon>
        <taxon>fabids</taxon>
        <taxon>Fabales</taxon>
        <taxon>Fabaceae</taxon>
        <taxon>Papilionoideae</taxon>
        <taxon>50 kb inversion clade</taxon>
        <taxon>NPAAA clade</taxon>
        <taxon>Hologalegina</taxon>
        <taxon>IRL clade</taxon>
        <taxon>Trifolieae</taxon>
        <taxon>Trifolium</taxon>
    </lineage>
</organism>
<protein>
    <submittedName>
        <fullName evidence="2">Uncharacterized protein</fullName>
    </submittedName>
</protein>
<proteinExistence type="predicted"/>
<sequence length="69" mass="7391">MSLALRLASSGDSKSESIRVTGEIWREQPSTSRLASIYVAWRPHAQVGGSAANSGPNQAQILTQQLIDP</sequence>
<evidence type="ECO:0000313" key="3">
    <source>
        <dbReference type="Proteomes" id="UP000265520"/>
    </source>
</evidence>
<dbReference type="EMBL" id="LXQA010026050">
    <property type="protein sequence ID" value="MCH93907.1"/>
    <property type="molecule type" value="Genomic_DNA"/>
</dbReference>
<dbReference type="AlphaFoldDB" id="A0A392N265"/>
<feature type="region of interest" description="Disordered" evidence="1">
    <location>
        <begin position="48"/>
        <end position="69"/>
    </location>
</feature>
<keyword evidence="3" id="KW-1185">Reference proteome</keyword>
<dbReference type="Proteomes" id="UP000265520">
    <property type="component" value="Unassembled WGS sequence"/>
</dbReference>